<evidence type="ECO:0000256" key="1">
    <source>
        <dbReference type="ARBA" id="ARBA00004651"/>
    </source>
</evidence>
<evidence type="ECO:0000256" key="5">
    <source>
        <dbReference type="ARBA" id="ARBA00022692"/>
    </source>
</evidence>
<feature type="transmembrane region" description="Helical" evidence="8">
    <location>
        <begin position="149"/>
        <end position="175"/>
    </location>
</feature>
<proteinExistence type="inferred from homology"/>
<dbReference type="InterPro" id="IPR047817">
    <property type="entry name" value="ABC2_TM_bact-type"/>
</dbReference>
<dbReference type="EMBL" id="LSUQ01000035">
    <property type="protein sequence ID" value="OAG93433.1"/>
    <property type="molecule type" value="Genomic_DNA"/>
</dbReference>
<sequence>MIKQGCAFVYARLVELWKYREMLWSMILSELRTRYRGSFLGFLWTFINPLLTLMVYTFIFSRIMKVTMPHYALFMFIGLLAWNLFATGIQSSASVIVRQGSLVKKIYFPREILPLSVVGGSVINYLLSLVILVPFLFINGYYPTVNWLYVPLILLMEMIFTVGLALLLSSLTVYLRDIEHMLGIFLMLWFYLTPVIYSLKILSPGIAQMFKLNPMSDVVLSFQSTLYYNESPHWKLFLYGYGISVVVLIFGWWLFTRLNRRFAEEV</sequence>
<evidence type="ECO:0000256" key="4">
    <source>
        <dbReference type="ARBA" id="ARBA00022475"/>
    </source>
</evidence>
<feature type="transmembrane region" description="Helical" evidence="8">
    <location>
        <begin position="39"/>
        <end position="59"/>
    </location>
</feature>
<feature type="transmembrane region" description="Helical" evidence="8">
    <location>
        <begin position="236"/>
        <end position="255"/>
    </location>
</feature>
<keyword evidence="5 8" id="KW-0812">Transmembrane</keyword>
<reference evidence="10 11" key="1">
    <citation type="submission" date="2016-02" db="EMBL/GenBank/DDBJ databases">
        <title>Draft genome sequence of Acidibacillus ferrooxidans SLC66.</title>
        <authorList>
            <person name="Oliveira G."/>
            <person name="Nancucheo I."/>
            <person name="Dall'Agnol H."/>
            <person name="Johnson B."/>
            <person name="Oliveira R."/>
            <person name="Nunes G.L."/>
            <person name="Tzotzos G."/>
            <person name="Orellana S.C."/>
            <person name="Salim A.C."/>
            <person name="Araujo F.M."/>
        </authorList>
    </citation>
    <scope>NUCLEOTIDE SEQUENCE [LARGE SCALE GENOMIC DNA]</scope>
    <source>
        <strain evidence="10 11">SLC66</strain>
    </source>
</reference>
<keyword evidence="7 8" id="KW-0472">Membrane</keyword>
<comment type="similarity">
    <text evidence="2 8">Belongs to the ABC-2 integral membrane protein family.</text>
</comment>
<name>A0A853K993_9BACL</name>
<evidence type="ECO:0000256" key="3">
    <source>
        <dbReference type="ARBA" id="ARBA00022448"/>
    </source>
</evidence>
<comment type="caution">
    <text evidence="10">The sequence shown here is derived from an EMBL/GenBank/DDBJ whole genome shotgun (WGS) entry which is preliminary data.</text>
</comment>
<dbReference type="GO" id="GO:0005886">
    <property type="term" value="C:plasma membrane"/>
    <property type="evidence" value="ECO:0007669"/>
    <property type="project" value="UniProtKB-SubCell"/>
</dbReference>
<accession>A0A853K993</accession>
<feature type="transmembrane region" description="Helical" evidence="8">
    <location>
        <begin position="71"/>
        <end position="91"/>
    </location>
</feature>
<dbReference type="InterPro" id="IPR013525">
    <property type="entry name" value="ABC2_TM"/>
</dbReference>
<dbReference type="PANTHER" id="PTHR30413:SF10">
    <property type="entry name" value="CAPSULE POLYSACCHARIDE EXPORT INNER-MEMBRANE PROTEIN CTRC"/>
    <property type="match status" value="1"/>
</dbReference>
<comment type="subcellular location">
    <subcellularLocation>
        <location evidence="1 8">Cell membrane</location>
        <topology evidence="1 8">Multi-pass membrane protein</topology>
    </subcellularLocation>
</comment>
<evidence type="ECO:0000256" key="2">
    <source>
        <dbReference type="ARBA" id="ARBA00007783"/>
    </source>
</evidence>
<evidence type="ECO:0000256" key="6">
    <source>
        <dbReference type="ARBA" id="ARBA00022989"/>
    </source>
</evidence>
<feature type="transmembrane region" description="Helical" evidence="8">
    <location>
        <begin position="182"/>
        <end position="202"/>
    </location>
</feature>
<dbReference type="GO" id="GO:0140359">
    <property type="term" value="F:ABC-type transporter activity"/>
    <property type="evidence" value="ECO:0007669"/>
    <property type="project" value="InterPro"/>
</dbReference>
<evidence type="ECO:0000313" key="11">
    <source>
        <dbReference type="Proteomes" id="UP000077421"/>
    </source>
</evidence>
<dbReference type="PROSITE" id="PS51012">
    <property type="entry name" value="ABC_TM2"/>
    <property type="match status" value="1"/>
</dbReference>
<keyword evidence="3 8" id="KW-0813">Transport</keyword>
<feature type="domain" description="ABC transmembrane type-2" evidence="9">
    <location>
        <begin position="40"/>
        <end position="258"/>
    </location>
</feature>
<evidence type="ECO:0000313" key="10">
    <source>
        <dbReference type="EMBL" id="OAG93433.1"/>
    </source>
</evidence>
<dbReference type="OrthoDB" id="9794365at2"/>
<gene>
    <name evidence="10" type="ORF">AYW79_10630</name>
</gene>
<protein>
    <recommendedName>
        <fullName evidence="8">Transport permease protein</fullName>
    </recommendedName>
</protein>
<keyword evidence="4 8" id="KW-1003">Cell membrane</keyword>
<dbReference type="PANTHER" id="PTHR30413">
    <property type="entry name" value="INNER MEMBRANE TRANSPORT PERMEASE"/>
    <property type="match status" value="1"/>
</dbReference>
<keyword evidence="6 8" id="KW-1133">Transmembrane helix</keyword>
<evidence type="ECO:0000256" key="8">
    <source>
        <dbReference type="RuleBase" id="RU361157"/>
    </source>
</evidence>
<dbReference type="GO" id="GO:0015920">
    <property type="term" value="P:lipopolysaccharide transport"/>
    <property type="evidence" value="ECO:0007669"/>
    <property type="project" value="TreeGrafter"/>
</dbReference>
<evidence type="ECO:0000256" key="7">
    <source>
        <dbReference type="ARBA" id="ARBA00023136"/>
    </source>
</evidence>
<organism evidence="10 11">
    <name type="scientific">Ferroacidibacillus organovorans</name>
    <dbReference type="NCBI Taxonomy" id="1765683"/>
    <lineage>
        <taxon>Bacteria</taxon>
        <taxon>Bacillati</taxon>
        <taxon>Bacillota</taxon>
        <taxon>Bacilli</taxon>
        <taxon>Bacillales</taxon>
        <taxon>Alicyclobacillaceae</taxon>
        <taxon>Ferroacidibacillus</taxon>
    </lineage>
</organism>
<dbReference type="Pfam" id="PF01061">
    <property type="entry name" value="ABC2_membrane"/>
    <property type="match status" value="1"/>
</dbReference>
<dbReference type="Proteomes" id="UP000077421">
    <property type="component" value="Unassembled WGS sequence"/>
</dbReference>
<feature type="transmembrane region" description="Helical" evidence="8">
    <location>
        <begin position="112"/>
        <end position="137"/>
    </location>
</feature>
<evidence type="ECO:0000259" key="9">
    <source>
        <dbReference type="PROSITE" id="PS51012"/>
    </source>
</evidence>
<dbReference type="AlphaFoldDB" id="A0A853K993"/>